<gene>
    <name evidence="2" type="ORF">SAMN04489723_13220</name>
</gene>
<proteinExistence type="predicted"/>
<evidence type="ECO:0000313" key="2">
    <source>
        <dbReference type="EMBL" id="SFB61108.1"/>
    </source>
</evidence>
<organism evidence="2 3">
    <name type="scientific">Algoriphagus aquimarinus</name>
    <dbReference type="NCBI Taxonomy" id="237018"/>
    <lineage>
        <taxon>Bacteria</taxon>
        <taxon>Pseudomonadati</taxon>
        <taxon>Bacteroidota</taxon>
        <taxon>Cytophagia</taxon>
        <taxon>Cytophagales</taxon>
        <taxon>Cyclobacteriaceae</taxon>
        <taxon>Algoriphagus</taxon>
    </lineage>
</organism>
<protein>
    <recommendedName>
        <fullName evidence="4">Lipoprotein</fullName>
    </recommendedName>
</protein>
<accession>A0A1I1CJM9</accession>
<keyword evidence="3" id="KW-1185">Reference proteome</keyword>
<dbReference type="RefSeq" id="WP_092901987.1">
    <property type="nucleotide sequence ID" value="NZ_FOKK01000032.1"/>
</dbReference>
<feature type="chain" id="PRO_5011543265" description="Lipoprotein" evidence="1">
    <location>
        <begin position="26"/>
        <end position="302"/>
    </location>
</feature>
<evidence type="ECO:0000313" key="3">
    <source>
        <dbReference type="Proteomes" id="UP000198790"/>
    </source>
</evidence>
<feature type="signal peptide" evidence="1">
    <location>
        <begin position="1"/>
        <end position="25"/>
    </location>
</feature>
<dbReference type="Proteomes" id="UP000198790">
    <property type="component" value="Unassembled WGS sequence"/>
</dbReference>
<dbReference type="PROSITE" id="PS51257">
    <property type="entry name" value="PROKAR_LIPOPROTEIN"/>
    <property type="match status" value="1"/>
</dbReference>
<dbReference type="AlphaFoldDB" id="A0A1I1CJM9"/>
<evidence type="ECO:0000256" key="1">
    <source>
        <dbReference type="SAM" id="SignalP"/>
    </source>
</evidence>
<evidence type="ECO:0008006" key="4">
    <source>
        <dbReference type="Google" id="ProtNLM"/>
    </source>
</evidence>
<sequence length="302" mass="32083">MKIFTTKMLALVTSALLLGACSQMATYENEDLLANQEVAAKSGFNLTPYGTGGNENAYQVDSYFTYSSESYTICYDEAGSFTVSFFAQNTAIACGNFMIQYAIFEEGVDLDALDWQNLTETNPSSGVVSATLTGLPTGEYTFRGQWLRTGSPTSCSTSFVNTGWRYATENLIVEECSDCDIDGNEFSGEAVTCGASREVNYTFGSEEGLSYFKMQGGLTNFTGDNAVIMITGGSNLSVVQATPGGSSNRIITVEGAVGECETITVNVKWNSTNSGGIITGNWSVKDADGDDLDAPVAGLTCS</sequence>
<dbReference type="OrthoDB" id="831702at2"/>
<name>A0A1I1CJM9_9BACT</name>
<dbReference type="EMBL" id="FOKK01000032">
    <property type="protein sequence ID" value="SFB61108.1"/>
    <property type="molecule type" value="Genomic_DNA"/>
</dbReference>
<reference evidence="2 3" key="1">
    <citation type="submission" date="2016-10" db="EMBL/GenBank/DDBJ databases">
        <authorList>
            <person name="de Groot N.N."/>
        </authorList>
    </citation>
    <scope>NUCLEOTIDE SEQUENCE [LARGE SCALE GENOMIC DNA]</scope>
    <source>
        <strain evidence="2 3">DSM 23399</strain>
    </source>
</reference>
<keyword evidence="1" id="KW-0732">Signal</keyword>